<dbReference type="Pfam" id="PF00646">
    <property type="entry name" value="F-box"/>
    <property type="match status" value="1"/>
</dbReference>
<dbReference type="EMBL" id="CAUOFW020001274">
    <property type="protein sequence ID" value="CAK9143001.1"/>
    <property type="molecule type" value="Genomic_DNA"/>
</dbReference>
<dbReference type="Gene3D" id="3.80.10.10">
    <property type="entry name" value="Ribonuclease Inhibitor"/>
    <property type="match status" value="1"/>
</dbReference>
<comment type="caution">
    <text evidence="2">The sequence shown here is derived from an EMBL/GenBank/DDBJ whole genome shotgun (WGS) entry which is preliminary data.</text>
</comment>
<dbReference type="InterPro" id="IPR001810">
    <property type="entry name" value="F-box_dom"/>
</dbReference>
<protein>
    <recommendedName>
        <fullName evidence="1">F-box domain-containing protein</fullName>
    </recommendedName>
</protein>
<dbReference type="Proteomes" id="UP001642360">
    <property type="component" value="Unassembled WGS sequence"/>
</dbReference>
<name>A0ABC8RDF7_9AQUA</name>
<evidence type="ECO:0000313" key="3">
    <source>
        <dbReference type="Proteomes" id="UP001642360"/>
    </source>
</evidence>
<dbReference type="PROSITE" id="PS50181">
    <property type="entry name" value="FBOX"/>
    <property type="match status" value="1"/>
</dbReference>
<dbReference type="InterPro" id="IPR032675">
    <property type="entry name" value="LRR_dom_sf"/>
</dbReference>
<dbReference type="InterPro" id="IPR036047">
    <property type="entry name" value="F-box-like_dom_sf"/>
</dbReference>
<dbReference type="SUPFAM" id="SSF81383">
    <property type="entry name" value="F-box domain"/>
    <property type="match status" value="1"/>
</dbReference>
<dbReference type="PANTHER" id="PTHR31639">
    <property type="entry name" value="F-BOX PROTEIN-LIKE"/>
    <property type="match status" value="1"/>
</dbReference>
<feature type="domain" description="F-box" evidence="1">
    <location>
        <begin position="7"/>
        <end position="71"/>
    </location>
</feature>
<gene>
    <name evidence="2" type="ORF">ILEXP_LOCUS10698</name>
</gene>
<dbReference type="AlphaFoldDB" id="A0ABC8RDF7"/>
<proteinExistence type="predicted"/>
<accession>A0ABC8RDF7</accession>
<keyword evidence="3" id="KW-1185">Reference proteome</keyword>
<evidence type="ECO:0000259" key="1">
    <source>
        <dbReference type="PROSITE" id="PS50181"/>
    </source>
</evidence>
<dbReference type="Pfam" id="PF24758">
    <property type="entry name" value="LRR_At5g56370"/>
    <property type="match status" value="1"/>
</dbReference>
<dbReference type="InterPro" id="IPR053781">
    <property type="entry name" value="F-box_AtFBL13-like"/>
</dbReference>
<reference evidence="2 3" key="1">
    <citation type="submission" date="2024-02" db="EMBL/GenBank/DDBJ databases">
        <authorList>
            <person name="Vignale AGUSTIN F."/>
            <person name="Sosa J E."/>
            <person name="Modenutti C."/>
        </authorList>
    </citation>
    <scope>NUCLEOTIDE SEQUENCE [LARGE SCALE GENOMIC DNA]</scope>
</reference>
<dbReference type="InterPro" id="IPR055411">
    <property type="entry name" value="LRR_FXL15/At3g58940/PEG3-like"/>
</dbReference>
<dbReference type="CDD" id="cd22160">
    <property type="entry name" value="F-box_AtFBL13-like"/>
    <property type="match status" value="1"/>
</dbReference>
<organism evidence="2 3">
    <name type="scientific">Ilex paraguariensis</name>
    <name type="common">yerba mate</name>
    <dbReference type="NCBI Taxonomy" id="185542"/>
    <lineage>
        <taxon>Eukaryota</taxon>
        <taxon>Viridiplantae</taxon>
        <taxon>Streptophyta</taxon>
        <taxon>Embryophyta</taxon>
        <taxon>Tracheophyta</taxon>
        <taxon>Spermatophyta</taxon>
        <taxon>Magnoliopsida</taxon>
        <taxon>eudicotyledons</taxon>
        <taxon>Gunneridae</taxon>
        <taxon>Pentapetalae</taxon>
        <taxon>asterids</taxon>
        <taxon>campanulids</taxon>
        <taxon>Aquifoliales</taxon>
        <taxon>Aquifoliaceae</taxon>
        <taxon>Ilex</taxon>
    </lineage>
</organism>
<dbReference type="SUPFAM" id="SSF52047">
    <property type="entry name" value="RNI-like"/>
    <property type="match status" value="1"/>
</dbReference>
<dbReference type="PANTHER" id="PTHR31639:SF237">
    <property type="entry name" value="F-BOX DOMAIN-CONTAINING PROTEIN"/>
    <property type="match status" value="1"/>
</dbReference>
<sequence length="242" mass="27380">MDNLRMLDRLSDLPWDILDNILGHLPIKDAVKTSVFSRKWRYKWFDLSKLVVDDSCGVTTSMNVDKEWNQLAKLVYNVLLAHRGQIDKFILATLLSGQGKDLDYWIAFLCRNGIKKLILDLGYMCSMYEYKLPSSLFSCQQLSCLYIMHCSVVTPHTFNGFSNLVSLQMQSCTVLNGVLENLISSCPILETLVLSDVDDFGLSDVGDFGSLNIYAPNLKSLHVDGKFMSVHLEHSLLGFHTI</sequence>
<evidence type="ECO:0000313" key="2">
    <source>
        <dbReference type="EMBL" id="CAK9143001.1"/>
    </source>
</evidence>